<organism evidence="1 2">
    <name type="scientific">Spiromyces aspiralis</name>
    <dbReference type="NCBI Taxonomy" id="68401"/>
    <lineage>
        <taxon>Eukaryota</taxon>
        <taxon>Fungi</taxon>
        <taxon>Fungi incertae sedis</taxon>
        <taxon>Zoopagomycota</taxon>
        <taxon>Kickxellomycotina</taxon>
        <taxon>Kickxellomycetes</taxon>
        <taxon>Kickxellales</taxon>
        <taxon>Kickxellaceae</taxon>
        <taxon>Spiromyces</taxon>
    </lineage>
</organism>
<dbReference type="Proteomes" id="UP001145114">
    <property type="component" value="Unassembled WGS sequence"/>
</dbReference>
<evidence type="ECO:0000313" key="1">
    <source>
        <dbReference type="EMBL" id="KAJ1677472.1"/>
    </source>
</evidence>
<reference evidence="1" key="1">
    <citation type="submission" date="2022-06" db="EMBL/GenBank/DDBJ databases">
        <title>Phylogenomic reconstructions and comparative analyses of Kickxellomycotina fungi.</title>
        <authorList>
            <person name="Reynolds N.K."/>
            <person name="Stajich J.E."/>
            <person name="Barry K."/>
            <person name="Grigoriev I.V."/>
            <person name="Crous P."/>
            <person name="Smith M.E."/>
        </authorList>
    </citation>
    <scope>NUCLEOTIDE SEQUENCE</scope>
    <source>
        <strain evidence="1">RSA 2271</strain>
    </source>
</reference>
<comment type="caution">
    <text evidence="1">The sequence shown here is derived from an EMBL/GenBank/DDBJ whole genome shotgun (WGS) entry which is preliminary data.</text>
</comment>
<sequence length="425" mass="48598">CIEFLRKNNIGRAKFIILDQLPKGKAFERPSWAPKNVTRLFDLINPSDERFLPAFFHATGNTLVADNLTEARKIAYGGRRVMRVVTLDGNLISASGSMTGGGNRQIKGAMSSRPINQGMTPTKLATLEAKRENMEAAWREASTRLTHYEERLKQLNKQKSELEGLLPRLEMDLKLVHEQIQGHKKRIKHLHAESQSPKEEDQKRFEELARAEADHEAAIAELKNQCTQIEGAIKELQEKIMQVGGVQLRVQKTKVDDLRIRINTLNEQISSWERSRIKSEQDMARLERSLAKREAEKEELTQQLNEIAKSIEANTASAVEVKEHSDKVQAKADDKRDEMDRIKAELDELNESYAEMRTRELDMKHQMNSAEKQLAEARKSSNYWRSELDRLELQPLTDLDRDGDTDTDGMEIESQGDDQDAEANK</sequence>
<name>A0ACC1HQE1_9FUNG</name>
<accession>A0ACC1HQE1</accession>
<keyword evidence="2" id="KW-1185">Reference proteome</keyword>
<protein>
    <submittedName>
        <fullName evidence="1">Structural maintenance of chromosomes protein 4</fullName>
    </submittedName>
</protein>
<dbReference type="EMBL" id="JAMZIH010002395">
    <property type="protein sequence ID" value="KAJ1677472.1"/>
    <property type="molecule type" value="Genomic_DNA"/>
</dbReference>
<proteinExistence type="predicted"/>
<feature type="non-terminal residue" evidence="1">
    <location>
        <position position="425"/>
    </location>
</feature>
<gene>
    <name evidence="1" type="primary">SMC4_2</name>
    <name evidence="1" type="ORF">EV182_006100</name>
</gene>
<evidence type="ECO:0000313" key="2">
    <source>
        <dbReference type="Proteomes" id="UP001145114"/>
    </source>
</evidence>
<feature type="non-terminal residue" evidence="1">
    <location>
        <position position="1"/>
    </location>
</feature>